<keyword evidence="3" id="KW-1133">Transmembrane helix</keyword>
<reference evidence="8 9" key="1">
    <citation type="submission" date="2019-03" db="EMBL/GenBank/DDBJ databases">
        <title>Sequencing the genomes of 1000 actinobacteria strains.</title>
        <authorList>
            <person name="Klenk H.-P."/>
        </authorList>
    </citation>
    <scope>NUCLEOTIDE SEQUENCE [LARGE SCALE GENOMIC DNA]</scope>
    <source>
        <strain evidence="8 9">DSM 43805</strain>
    </source>
</reference>
<keyword evidence="9" id="KW-1185">Reference proteome</keyword>
<dbReference type="Gene3D" id="3.30.450.350">
    <property type="entry name" value="CHASE domain"/>
    <property type="match status" value="1"/>
</dbReference>
<comment type="caution">
    <text evidence="8">The sequence shown here is derived from an EMBL/GenBank/DDBJ whole genome shotgun (WGS) entry which is preliminary data.</text>
</comment>
<dbReference type="PROSITE" id="PS50839">
    <property type="entry name" value="CHASE"/>
    <property type="match status" value="1"/>
</dbReference>
<dbReference type="NCBIfam" id="TIGR00254">
    <property type="entry name" value="GGDEF"/>
    <property type="match status" value="1"/>
</dbReference>
<dbReference type="EMBL" id="SNWR01000002">
    <property type="protein sequence ID" value="TDO32601.1"/>
    <property type="molecule type" value="Genomic_DNA"/>
</dbReference>
<evidence type="ECO:0000313" key="9">
    <source>
        <dbReference type="Proteomes" id="UP000294901"/>
    </source>
</evidence>
<keyword evidence="4" id="KW-0472">Membrane</keyword>
<proteinExistence type="predicted"/>
<dbReference type="PANTHER" id="PTHR46663">
    <property type="entry name" value="DIGUANYLATE CYCLASE DGCT-RELATED"/>
    <property type="match status" value="1"/>
</dbReference>
<evidence type="ECO:0000259" key="6">
    <source>
        <dbReference type="PROSITE" id="PS50839"/>
    </source>
</evidence>
<dbReference type="FunFam" id="3.30.70.270:FF:000001">
    <property type="entry name" value="Diguanylate cyclase domain protein"/>
    <property type="match status" value="1"/>
</dbReference>
<dbReference type="InterPro" id="IPR043128">
    <property type="entry name" value="Rev_trsase/Diguanyl_cyclase"/>
</dbReference>
<gene>
    <name evidence="8" type="ORF">C8E87_8070</name>
</gene>
<dbReference type="Pfam" id="PF00990">
    <property type="entry name" value="GGDEF"/>
    <property type="match status" value="1"/>
</dbReference>
<dbReference type="InterPro" id="IPR029787">
    <property type="entry name" value="Nucleotide_cyclase"/>
</dbReference>
<dbReference type="PROSITE" id="PS50887">
    <property type="entry name" value="GGDEF"/>
    <property type="match status" value="1"/>
</dbReference>
<dbReference type="SMART" id="SM00267">
    <property type="entry name" value="GGDEF"/>
    <property type="match status" value="1"/>
</dbReference>
<dbReference type="OrthoDB" id="9763119at2"/>
<dbReference type="SMART" id="SM01079">
    <property type="entry name" value="CHASE"/>
    <property type="match status" value="1"/>
</dbReference>
<dbReference type="InterPro" id="IPR052163">
    <property type="entry name" value="DGC-Regulatory_Protein"/>
</dbReference>
<dbReference type="SUPFAM" id="SSF55073">
    <property type="entry name" value="Nucleotide cyclase"/>
    <property type="match status" value="1"/>
</dbReference>
<dbReference type="InterPro" id="IPR042240">
    <property type="entry name" value="CHASE_sf"/>
</dbReference>
<evidence type="ECO:0000259" key="7">
    <source>
        <dbReference type="PROSITE" id="PS50887"/>
    </source>
</evidence>
<evidence type="ECO:0000256" key="5">
    <source>
        <dbReference type="SAM" id="Coils"/>
    </source>
</evidence>
<dbReference type="AlphaFoldDB" id="A0A4R6JCE5"/>
<dbReference type="Gene3D" id="3.30.70.270">
    <property type="match status" value="1"/>
</dbReference>
<feature type="domain" description="CHASE" evidence="6">
    <location>
        <begin position="139"/>
        <end position="238"/>
    </location>
</feature>
<protein>
    <submittedName>
        <fullName evidence="8">Diguanylate cyclase (GGDEF)-like protein</fullName>
    </submittedName>
</protein>
<dbReference type="Pfam" id="PF03924">
    <property type="entry name" value="CHASE"/>
    <property type="match status" value="1"/>
</dbReference>
<keyword evidence="5" id="KW-0175">Coiled coil</keyword>
<evidence type="ECO:0000313" key="8">
    <source>
        <dbReference type="EMBL" id="TDO32601.1"/>
    </source>
</evidence>
<feature type="domain" description="GGDEF" evidence="7">
    <location>
        <begin position="398"/>
        <end position="535"/>
    </location>
</feature>
<dbReference type="InterPro" id="IPR006189">
    <property type="entry name" value="CHASE_dom"/>
</dbReference>
<dbReference type="PANTHER" id="PTHR46663:SF2">
    <property type="entry name" value="GGDEF DOMAIN-CONTAINING PROTEIN"/>
    <property type="match status" value="1"/>
</dbReference>
<evidence type="ECO:0000256" key="4">
    <source>
        <dbReference type="ARBA" id="ARBA00023136"/>
    </source>
</evidence>
<feature type="coiled-coil region" evidence="5">
    <location>
        <begin position="343"/>
        <end position="370"/>
    </location>
</feature>
<dbReference type="GO" id="GO:0003824">
    <property type="term" value="F:catalytic activity"/>
    <property type="evidence" value="ECO:0007669"/>
    <property type="project" value="UniProtKB-ARBA"/>
</dbReference>
<dbReference type="GO" id="GO:0016020">
    <property type="term" value="C:membrane"/>
    <property type="evidence" value="ECO:0007669"/>
    <property type="project" value="UniProtKB-SubCell"/>
</dbReference>
<sequence length="543" mass="58715">MKVRGRYRRLGTALVLAIVVVGSLGSWLAMAQVREVQQRHAALLMEHNTDAIERALANEASRYAETLSDVSAAIAAQTTFTHTDFEVMTSRLTRDRLPGASAIGFVVAAEPDEAAGVQQYWRERGAGNLRLRTAEGAGEHYYLIFSRALDNVAPDVGRDVSAAEEPAAALRLARARGSVAASHPYVLLKDRDLPAAEQQRAFLLAAPVSRQIDRNGATEFLGWITLTTRGSDFIEETLLAYAGELVKVTLSAVDGSSVAAVASTTPTGVLLRESRLHRTRTVTVGEQDWRIDVQPTDSLISGTERRLPEAALGIGLFVTLLAGGLADSRRRALRQVDQATSALRHDIERRKEVEARLRESEDQLRHLALHDTLTALANRALFDERLANGLRAQQRTREALAVFFVDLDGFKAVNDGLGHSAGDQLLVEAARRLEVCARSSDIVARLGGDEFAILAEGLTGDGAEEAEAIAGRIVRSLQTPFDIDGQPVTVSCSVGVAIREPGSDAYGAEQLVHTADEAMYAAKTSGKNRFVMSRHDGAPAQWT</sequence>
<comment type="subcellular location">
    <subcellularLocation>
        <location evidence="1">Membrane</location>
    </subcellularLocation>
</comment>
<dbReference type="RefSeq" id="WP_133878552.1">
    <property type="nucleotide sequence ID" value="NZ_BOMD01000032.1"/>
</dbReference>
<evidence type="ECO:0000256" key="2">
    <source>
        <dbReference type="ARBA" id="ARBA00022692"/>
    </source>
</evidence>
<organism evidence="8 9">
    <name type="scientific">Paractinoplanes brasiliensis</name>
    <dbReference type="NCBI Taxonomy" id="52695"/>
    <lineage>
        <taxon>Bacteria</taxon>
        <taxon>Bacillati</taxon>
        <taxon>Actinomycetota</taxon>
        <taxon>Actinomycetes</taxon>
        <taxon>Micromonosporales</taxon>
        <taxon>Micromonosporaceae</taxon>
        <taxon>Paractinoplanes</taxon>
    </lineage>
</organism>
<dbReference type="CDD" id="cd01949">
    <property type="entry name" value="GGDEF"/>
    <property type="match status" value="1"/>
</dbReference>
<dbReference type="Proteomes" id="UP000294901">
    <property type="component" value="Unassembled WGS sequence"/>
</dbReference>
<evidence type="ECO:0000256" key="3">
    <source>
        <dbReference type="ARBA" id="ARBA00022989"/>
    </source>
</evidence>
<dbReference type="InterPro" id="IPR000160">
    <property type="entry name" value="GGDEF_dom"/>
</dbReference>
<dbReference type="GO" id="GO:0007165">
    <property type="term" value="P:signal transduction"/>
    <property type="evidence" value="ECO:0007669"/>
    <property type="project" value="UniProtKB-ARBA"/>
</dbReference>
<name>A0A4R6JCE5_9ACTN</name>
<accession>A0A4R6JCE5</accession>
<evidence type="ECO:0000256" key="1">
    <source>
        <dbReference type="ARBA" id="ARBA00004370"/>
    </source>
</evidence>
<keyword evidence="2" id="KW-0812">Transmembrane</keyword>